<reference evidence="1" key="1">
    <citation type="journal article" date="2014" name="Int. J. Syst. Evol. Microbiol.">
        <title>Complete genome sequence of Corynebacterium casei LMG S-19264T (=DSM 44701T), isolated from a smear-ripened cheese.</title>
        <authorList>
            <consortium name="US DOE Joint Genome Institute (JGI-PGF)"/>
            <person name="Walter F."/>
            <person name="Albersmeier A."/>
            <person name="Kalinowski J."/>
            <person name="Ruckert C."/>
        </authorList>
    </citation>
    <scope>NUCLEOTIDE SEQUENCE</scope>
    <source>
        <strain evidence="1">JCM 4434</strain>
    </source>
</reference>
<protein>
    <recommendedName>
        <fullName evidence="3">DUF1963 domain-containing protein</fullName>
    </recommendedName>
</protein>
<evidence type="ECO:0000313" key="2">
    <source>
        <dbReference type="Proteomes" id="UP000610124"/>
    </source>
</evidence>
<sequence length="274" mass="29866">MGAVTHTAPAPSPAELAAAVPGLAEYLRPATLLNPYAAQPVPGASGIGGPALWAVGAPWPHCTARHPEDEYLIPRSAPVPPTVPTALITLAHLRAEDAPHLPWPEGTDLLQVLWCPNDHDDIQGERFYYGPAVELHWHRAADLAPATPPPPRCSQEDYYLPQPCALRPEQVLDLPDRDELQEELAYAVREFTARQGIEYQRDHGRADGWKLGGWPSWHSTDLVPIDCGRCGERMNHLLTVESGGDPGLCVGRHGELHVFVCPVDVTHPVGLDLQ</sequence>
<dbReference type="Proteomes" id="UP000610124">
    <property type="component" value="Unassembled WGS sequence"/>
</dbReference>
<gene>
    <name evidence="1" type="ORF">GCM10010502_11900</name>
</gene>
<dbReference type="KEGG" id="kau:B6264_19890"/>
<dbReference type="Gene3D" id="2.30.320.10">
    <property type="entry name" value="YwqG-like"/>
    <property type="match status" value="1"/>
</dbReference>
<organism evidence="1 2">
    <name type="scientific">Kitasatospora aureofaciens</name>
    <name type="common">Streptomyces aureofaciens</name>
    <dbReference type="NCBI Taxonomy" id="1894"/>
    <lineage>
        <taxon>Bacteria</taxon>
        <taxon>Bacillati</taxon>
        <taxon>Actinomycetota</taxon>
        <taxon>Actinomycetes</taxon>
        <taxon>Kitasatosporales</taxon>
        <taxon>Streptomycetaceae</taxon>
        <taxon>Kitasatospora</taxon>
    </lineage>
</organism>
<dbReference type="InterPro" id="IPR035948">
    <property type="entry name" value="YwqG-like_sf"/>
</dbReference>
<name>A0A8H9HJ27_KITAU</name>
<dbReference type="AlphaFoldDB" id="A0A8H9HJ27"/>
<evidence type="ECO:0008006" key="3">
    <source>
        <dbReference type="Google" id="ProtNLM"/>
    </source>
</evidence>
<dbReference type="EMBL" id="BMUB01000002">
    <property type="protein sequence ID" value="GGU62694.1"/>
    <property type="molecule type" value="Genomic_DNA"/>
</dbReference>
<accession>A0A8H9HJ27</accession>
<evidence type="ECO:0000313" key="1">
    <source>
        <dbReference type="EMBL" id="GGU62694.1"/>
    </source>
</evidence>
<reference evidence="1" key="2">
    <citation type="submission" date="2020-09" db="EMBL/GenBank/DDBJ databases">
        <authorList>
            <person name="Sun Q."/>
            <person name="Ohkuma M."/>
        </authorList>
    </citation>
    <scope>NUCLEOTIDE SEQUENCE</scope>
    <source>
        <strain evidence="1">JCM 4434</strain>
    </source>
</reference>
<proteinExistence type="predicted"/>
<comment type="caution">
    <text evidence="1">The sequence shown here is derived from an EMBL/GenBank/DDBJ whole genome shotgun (WGS) entry which is preliminary data.</text>
</comment>
<dbReference type="SUPFAM" id="SSF103032">
    <property type="entry name" value="Hypothetical protein YwqG"/>
    <property type="match status" value="1"/>
</dbReference>